<dbReference type="InterPro" id="IPR054259">
    <property type="entry name" value="DUF6990"/>
</dbReference>
<evidence type="ECO:0000313" key="2">
    <source>
        <dbReference type="Proteomes" id="UP000382577"/>
    </source>
</evidence>
<dbReference type="OrthoDB" id="7920316at2"/>
<name>A0A5E4Z2L9_9BURK</name>
<accession>A0A5E4Z2L9</accession>
<reference evidence="1 2" key="1">
    <citation type="submission" date="2019-08" db="EMBL/GenBank/DDBJ databases">
        <authorList>
            <person name="Peeters C."/>
        </authorList>
    </citation>
    <scope>NUCLEOTIDE SEQUENCE [LARGE SCALE GENOMIC DNA]</scope>
    <source>
        <strain evidence="1 2">LMG 31113</strain>
    </source>
</reference>
<dbReference type="AlphaFoldDB" id="A0A5E4Z2L9"/>
<dbReference type="Proteomes" id="UP000382577">
    <property type="component" value="Unassembled WGS sequence"/>
</dbReference>
<dbReference type="RefSeq" id="WP_150601116.1">
    <property type="nucleotide sequence ID" value="NZ_CABPRW010000021.1"/>
</dbReference>
<dbReference type="Pfam" id="PF22499">
    <property type="entry name" value="DUF6990"/>
    <property type="match status" value="1"/>
</dbReference>
<gene>
    <name evidence="1" type="ORF">PFI31113_04910</name>
</gene>
<protein>
    <submittedName>
        <fullName evidence="1">Uncharacterized protein</fullName>
    </submittedName>
</protein>
<dbReference type="EMBL" id="CABPRW010000021">
    <property type="protein sequence ID" value="VVE54570.1"/>
    <property type="molecule type" value="Genomic_DNA"/>
</dbReference>
<evidence type="ECO:0000313" key="1">
    <source>
        <dbReference type="EMBL" id="VVE54570.1"/>
    </source>
</evidence>
<proteinExistence type="predicted"/>
<sequence length="182" mass="20827">MKESTAIGFLVNSGWRKIGDKVDDIILEFHTADRIITVIPSIRKLSNYYSISLSPSLTTEQFSCAARRIINDESFRSPLTYMKSTIHKKNEIYESTITKIIEEVIEWSQSIELKREINRHAQSPTDSKGTMPVRHLAALALLGGTERLEMYRTSFESGNRLGFVPYISIEMIERALEIAKRQ</sequence>
<organism evidence="1 2">
    <name type="scientific">Pandoraea fibrosis</name>
    <dbReference type="NCBI Taxonomy" id="1891094"/>
    <lineage>
        <taxon>Bacteria</taxon>
        <taxon>Pseudomonadati</taxon>
        <taxon>Pseudomonadota</taxon>
        <taxon>Betaproteobacteria</taxon>
        <taxon>Burkholderiales</taxon>
        <taxon>Burkholderiaceae</taxon>
        <taxon>Pandoraea</taxon>
    </lineage>
</organism>